<evidence type="ECO:0000259" key="4">
    <source>
        <dbReference type="Pfam" id="PF00440"/>
    </source>
</evidence>
<keyword evidence="7" id="KW-1185">Reference proteome</keyword>
<sequence>MARLIAEKADIVPLLAEVFRQYGFEGASLARIGEGTRLGKGSIYHFFPGGKEEMADAVLADIDAWFRDNIFAPLAESADPRAGIARMFDDVERYFDSGQRICLLGVFALGSERDRFVDRVQGYFAAWIAALGAALQRSGHPAAEAAELAEETVAGIQGALVLSRALQSPASFSTALQRLQRRL</sequence>
<evidence type="ECO:0000313" key="7">
    <source>
        <dbReference type="Proteomes" id="UP000541535"/>
    </source>
</evidence>
<dbReference type="EMBL" id="JACHXD010000003">
    <property type="protein sequence ID" value="MBB3118446.1"/>
    <property type="molecule type" value="Genomic_DNA"/>
</dbReference>
<dbReference type="Gene3D" id="1.10.357.10">
    <property type="entry name" value="Tetracycline Repressor, domain 2"/>
    <property type="match status" value="1"/>
</dbReference>
<name>A0A7W5FTC4_9BURK</name>
<comment type="caution">
    <text evidence="6">The sequence shown here is derived from an EMBL/GenBank/DDBJ whole genome shotgun (WGS) entry which is preliminary data.</text>
</comment>
<keyword evidence="2" id="KW-0238">DNA-binding</keyword>
<keyword evidence="3" id="KW-0804">Transcription</keyword>
<reference evidence="6 7" key="1">
    <citation type="submission" date="2020-08" db="EMBL/GenBank/DDBJ databases">
        <title>Genomic Encyclopedia of Type Strains, Phase III (KMG-III): the genomes of soil and plant-associated and newly described type strains.</title>
        <authorList>
            <person name="Whitman W."/>
        </authorList>
    </citation>
    <scope>NUCLEOTIDE SEQUENCE [LARGE SCALE GENOMIC DNA]</scope>
    <source>
        <strain evidence="6 7">CECT 8897</strain>
    </source>
</reference>
<evidence type="ECO:0000256" key="3">
    <source>
        <dbReference type="ARBA" id="ARBA00023163"/>
    </source>
</evidence>
<dbReference type="SUPFAM" id="SSF46689">
    <property type="entry name" value="Homeodomain-like"/>
    <property type="match status" value="1"/>
</dbReference>
<dbReference type="Pfam" id="PF00440">
    <property type="entry name" value="TetR_N"/>
    <property type="match status" value="1"/>
</dbReference>
<dbReference type="InterPro" id="IPR001647">
    <property type="entry name" value="HTH_TetR"/>
</dbReference>
<dbReference type="SUPFAM" id="SSF48498">
    <property type="entry name" value="Tetracyclin repressor-like, C-terminal domain"/>
    <property type="match status" value="1"/>
</dbReference>
<keyword evidence="1" id="KW-0805">Transcription regulation</keyword>
<evidence type="ECO:0000259" key="5">
    <source>
        <dbReference type="Pfam" id="PF21993"/>
    </source>
</evidence>
<dbReference type="Proteomes" id="UP000541535">
    <property type="component" value="Unassembled WGS sequence"/>
</dbReference>
<dbReference type="RefSeq" id="WP_183440360.1">
    <property type="nucleotide sequence ID" value="NZ_JACHXD010000003.1"/>
</dbReference>
<dbReference type="GO" id="GO:0003677">
    <property type="term" value="F:DNA binding"/>
    <property type="evidence" value="ECO:0007669"/>
    <property type="project" value="UniProtKB-KW"/>
</dbReference>
<feature type="domain" description="Transcriptional regulator LmrA/YxaF-like C-terminal" evidence="5">
    <location>
        <begin position="80"/>
        <end position="175"/>
    </location>
</feature>
<proteinExistence type="predicted"/>
<evidence type="ECO:0000256" key="2">
    <source>
        <dbReference type="ARBA" id="ARBA00023125"/>
    </source>
</evidence>
<evidence type="ECO:0000313" key="6">
    <source>
        <dbReference type="EMBL" id="MBB3118446.1"/>
    </source>
</evidence>
<dbReference type="InterPro" id="IPR036271">
    <property type="entry name" value="Tet_transcr_reg_TetR-rel_C_sf"/>
</dbReference>
<dbReference type="Pfam" id="PF21993">
    <property type="entry name" value="TetR_C_13_2"/>
    <property type="match status" value="1"/>
</dbReference>
<evidence type="ECO:0000256" key="1">
    <source>
        <dbReference type="ARBA" id="ARBA00023015"/>
    </source>
</evidence>
<accession>A0A7W5FTC4</accession>
<feature type="domain" description="HTH tetR-type" evidence="4">
    <location>
        <begin position="16"/>
        <end position="58"/>
    </location>
</feature>
<dbReference type="PANTHER" id="PTHR47506:SF1">
    <property type="entry name" value="HTH-TYPE TRANSCRIPTIONAL REGULATOR YJDC"/>
    <property type="match status" value="1"/>
</dbReference>
<organism evidence="6 7">
    <name type="scientific">Pseudoduganella violacea</name>
    <dbReference type="NCBI Taxonomy" id="1715466"/>
    <lineage>
        <taxon>Bacteria</taxon>
        <taxon>Pseudomonadati</taxon>
        <taxon>Pseudomonadota</taxon>
        <taxon>Betaproteobacteria</taxon>
        <taxon>Burkholderiales</taxon>
        <taxon>Oxalobacteraceae</taxon>
        <taxon>Telluria group</taxon>
        <taxon>Pseudoduganella</taxon>
    </lineage>
</organism>
<dbReference type="InterPro" id="IPR009057">
    <property type="entry name" value="Homeodomain-like_sf"/>
</dbReference>
<dbReference type="AlphaFoldDB" id="A0A7W5FTC4"/>
<gene>
    <name evidence="6" type="ORF">FHS03_001477</name>
</gene>
<protein>
    <submittedName>
        <fullName evidence="6">AcrR family transcriptional regulator</fullName>
    </submittedName>
</protein>
<dbReference type="InterPro" id="IPR054156">
    <property type="entry name" value="YxaF_TetR_C"/>
</dbReference>
<dbReference type="PANTHER" id="PTHR47506">
    <property type="entry name" value="TRANSCRIPTIONAL REGULATORY PROTEIN"/>
    <property type="match status" value="1"/>
</dbReference>